<accession>A0A1Y3XU42</accession>
<keyword evidence="7" id="KW-1185">Reference proteome</keyword>
<evidence type="ECO:0000313" key="7">
    <source>
        <dbReference type="Proteomes" id="UP000195781"/>
    </source>
</evidence>
<evidence type="ECO:0000313" key="6">
    <source>
        <dbReference type="EMBL" id="OUN88621.1"/>
    </source>
</evidence>
<dbReference type="InterPro" id="IPR008927">
    <property type="entry name" value="6-PGluconate_DH-like_C_sf"/>
</dbReference>
<comment type="caution">
    <text evidence="6">The sequence shown here is derived from an EMBL/GenBank/DDBJ whole genome shotgun (WGS) entry which is preliminary data.</text>
</comment>
<feature type="domain" description="Mannitol dehydrogenase C-terminal" evidence="5">
    <location>
        <begin position="220"/>
        <end position="352"/>
    </location>
</feature>
<evidence type="ECO:0000256" key="2">
    <source>
        <dbReference type="ARBA" id="ARBA00023027"/>
    </source>
</evidence>
<dbReference type="PANTHER" id="PTHR30524:SF0">
    <property type="entry name" value="ALTRONATE OXIDOREDUCTASE-RELATED"/>
    <property type="match status" value="1"/>
</dbReference>
<protein>
    <submittedName>
        <fullName evidence="6">Uncharacterized protein</fullName>
    </submittedName>
</protein>
<dbReference type="GO" id="GO:0005829">
    <property type="term" value="C:cytosol"/>
    <property type="evidence" value="ECO:0007669"/>
    <property type="project" value="TreeGrafter"/>
</dbReference>
<dbReference type="GO" id="GO:0019592">
    <property type="term" value="P:mannitol catabolic process"/>
    <property type="evidence" value="ECO:0007669"/>
    <property type="project" value="TreeGrafter"/>
</dbReference>
<dbReference type="OrthoDB" id="271711at2"/>
<proteinExistence type="predicted"/>
<comment type="catalytic activity">
    <reaction evidence="3">
        <text>D-mannitol 1-phosphate + NAD(+) = beta-D-fructose 6-phosphate + NADH + H(+)</text>
        <dbReference type="Rhea" id="RHEA:19661"/>
        <dbReference type="ChEBI" id="CHEBI:15378"/>
        <dbReference type="ChEBI" id="CHEBI:57540"/>
        <dbReference type="ChEBI" id="CHEBI:57634"/>
        <dbReference type="ChEBI" id="CHEBI:57945"/>
        <dbReference type="ChEBI" id="CHEBI:61381"/>
        <dbReference type="EC" id="1.1.1.17"/>
    </reaction>
</comment>
<dbReference type="InterPro" id="IPR013118">
    <property type="entry name" value="Mannitol_DH_C"/>
</dbReference>
<dbReference type="SUPFAM" id="SSF51735">
    <property type="entry name" value="NAD(P)-binding Rossmann-fold domains"/>
    <property type="match status" value="1"/>
</dbReference>
<reference evidence="7" key="1">
    <citation type="submission" date="2017-04" db="EMBL/GenBank/DDBJ databases">
        <title>Function of individual gut microbiota members based on whole genome sequencing of pure cultures obtained from chicken caecum.</title>
        <authorList>
            <person name="Medvecky M."/>
            <person name="Cejkova D."/>
            <person name="Polansky O."/>
            <person name="Karasova D."/>
            <person name="Kubasova T."/>
            <person name="Cizek A."/>
            <person name="Rychlik I."/>
        </authorList>
    </citation>
    <scope>NUCLEOTIDE SEQUENCE [LARGE SCALE GENOMIC DNA]</scope>
    <source>
        <strain evidence="7">An5</strain>
    </source>
</reference>
<evidence type="ECO:0000256" key="3">
    <source>
        <dbReference type="ARBA" id="ARBA00048615"/>
    </source>
</evidence>
<evidence type="ECO:0000259" key="4">
    <source>
        <dbReference type="Pfam" id="PF01232"/>
    </source>
</evidence>
<dbReference type="GO" id="GO:0008926">
    <property type="term" value="F:mannitol-1-phosphate 5-dehydrogenase activity"/>
    <property type="evidence" value="ECO:0007669"/>
    <property type="project" value="UniProtKB-EC"/>
</dbReference>
<evidence type="ECO:0000256" key="1">
    <source>
        <dbReference type="ARBA" id="ARBA00023002"/>
    </source>
</evidence>
<name>A0A1Y3XU42_9ACTN</name>
<dbReference type="AlphaFoldDB" id="A0A1Y3XU42"/>
<dbReference type="EMBL" id="NFIE01000010">
    <property type="protein sequence ID" value="OUN88621.1"/>
    <property type="molecule type" value="Genomic_DNA"/>
</dbReference>
<gene>
    <name evidence="6" type="ORF">B5G02_05235</name>
</gene>
<dbReference type="InterPro" id="IPR013328">
    <property type="entry name" value="6PGD_dom2"/>
</dbReference>
<dbReference type="InterPro" id="IPR013131">
    <property type="entry name" value="Mannitol_DH_N"/>
</dbReference>
<organism evidence="6 7">
    <name type="scientific">[Collinsella] massiliensis</name>
    <dbReference type="NCBI Taxonomy" id="1232426"/>
    <lineage>
        <taxon>Bacteria</taxon>
        <taxon>Bacillati</taxon>
        <taxon>Actinomycetota</taxon>
        <taxon>Coriobacteriia</taxon>
        <taxon>Coriobacteriales</taxon>
        <taxon>Coriobacteriaceae</taxon>
        <taxon>Enorma</taxon>
    </lineage>
</organism>
<dbReference type="Gene3D" id="1.10.1040.10">
    <property type="entry name" value="N-(1-d-carboxylethyl)-l-norvaline Dehydrogenase, domain 2"/>
    <property type="match status" value="1"/>
</dbReference>
<dbReference type="Pfam" id="PF01232">
    <property type="entry name" value="Mannitol_dh"/>
    <property type="match status" value="1"/>
</dbReference>
<sequence>MEPERVVIVGAGQTGRGMFGALFYKEGCYELTFADTDAALVRGLREQGHYTVEEKDLLTGSVEHVRVDGFSCVDVADRDAYLDALARATYIAVAVFPKSFDDVARDLAEMVRVRKARGVEDVAAVILGGNFVGLHEYFQRAIEAQLNEDERAYARTYVALATSKANRKVVHAGTGAERFALTGDNKSVLPVEDCLPFEAGHRLPSFFHIDPDVELSMIEKIWSENLIHCSLGFMGACAGYTTVNEAIEDARIGALALYAWFEGRRALEAAYGIPVPDEAAIKTMMEKFDTPYFHDRIARIVRQPIRKLKKGDRFLGPALLCIEQGITPYFILRAAAHGFCYEDAAEPQSVEMARLVRELGIDEAVRAVTELNPCEPRERLALEMLADAVREVSCPRRVPEVFSRVLG</sequence>
<dbReference type="RefSeq" id="WP_094335441.1">
    <property type="nucleotide sequence ID" value="NZ_NFIE01000010.1"/>
</dbReference>
<dbReference type="Gene3D" id="3.40.50.720">
    <property type="entry name" value="NAD(P)-binding Rossmann-like Domain"/>
    <property type="match status" value="1"/>
</dbReference>
<feature type="domain" description="Mannitol dehydrogenase N-terminal" evidence="4">
    <location>
        <begin position="5"/>
        <end position="167"/>
    </location>
</feature>
<dbReference type="Proteomes" id="UP000195781">
    <property type="component" value="Unassembled WGS sequence"/>
</dbReference>
<dbReference type="PANTHER" id="PTHR30524">
    <property type="entry name" value="MANNITOL-1-PHOSPHATE 5-DEHYDROGENASE"/>
    <property type="match status" value="1"/>
</dbReference>
<dbReference type="InterPro" id="IPR036291">
    <property type="entry name" value="NAD(P)-bd_dom_sf"/>
</dbReference>
<dbReference type="Pfam" id="PF08125">
    <property type="entry name" value="Mannitol_dh_C"/>
    <property type="match status" value="1"/>
</dbReference>
<evidence type="ECO:0000259" key="5">
    <source>
        <dbReference type="Pfam" id="PF08125"/>
    </source>
</evidence>
<dbReference type="SUPFAM" id="SSF48179">
    <property type="entry name" value="6-phosphogluconate dehydrogenase C-terminal domain-like"/>
    <property type="match status" value="1"/>
</dbReference>
<keyword evidence="1" id="KW-0560">Oxidoreductase</keyword>
<keyword evidence="2" id="KW-0520">NAD</keyword>